<protein>
    <submittedName>
        <fullName evidence="3">SAM-dependent methyltransferase</fullName>
    </submittedName>
</protein>
<evidence type="ECO:0000256" key="2">
    <source>
        <dbReference type="ARBA" id="ARBA00022679"/>
    </source>
</evidence>
<dbReference type="Proteomes" id="UP000609531">
    <property type="component" value="Unassembled WGS sequence"/>
</dbReference>
<gene>
    <name evidence="3" type="ORF">JCR33_05620</name>
</gene>
<dbReference type="Gene3D" id="3.40.50.12710">
    <property type="match status" value="1"/>
</dbReference>
<dbReference type="InterPro" id="IPR038375">
    <property type="entry name" value="NDUFAF7_sf"/>
</dbReference>
<dbReference type="InterPro" id="IPR029063">
    <property type="entry name" value="SAM-dependent_MTases_sf"/>
</dbReference>
<dbReference type="PANTHER" id="PTHR12049">
    <property type="entry name" value="PROTEIN ARGININE METHYLTRANSFERASE NDUFAF7, MITOCHONDRIAL"/>
    <property type="match status" value="1"/>
</dbReference>
<dbReference type="GO" id="GO:0032259">
    <property type="term" value="P:methylation"/>
    <property type="evidence" value="ECO:0007669"/>
    <property type="project" value="UniProtKB-KW"/>
</dbReference>
<reference evidence="3" key="1">
    <citation type="submission" date="2020-12" db="EMBL/GenBank/DDBJ databases">
        <title>Bacterial taxonomy.</title>
        <authorList>
            <person name="Pan X."/>
        </authorList>
    </citation>
    <scope>NUCLEOTIDE SEQUENCE</scope>
    <source>
        <strain evidence="3">B2012</strain>
    </source>
</reference>
<keyword evidence="2" id="KW-0808">Transferase</keyword>
<dbReference type="Pfam" id="PF02636">
    <property type="entry name" value="Methyltransf_28"/>
    <property type="match status" value="1"/>
</dbReference>
<evidence type="ECO:0000313" key="3">
    <source>
        <dbReference type="EMBL" id="MBJ3775156.1"/>
    </source>
</evidence>
<dbReference type="GO" id="GO:0035243">
    <property type="term" value="F:protein-arginine omega-N symmetric methyltransferase activity"/>
    <property type="evidence" value="ECO:0007669"/>
    <property type="project" value="TreeGrafter"/>
</dbReference>
<name>A0A934IHM2_9HYPH</name>
<accession>A0A934IHM2</accession>
<dbReference type="InterPro" id="IPR003788">
    <property type="entry name" value="NDUFAF7"/>
</dbReference>
<keyword evidence="4" id="KW-1185">Reference proteome</keyword>
<dbReference type="PANTHER" id="PTHR12049:SF7">
    <property type="entry name" value="PROTEIN ARGININE METHYLTRANSFERASE NDUFAF7, MITOCHONDRIAL"/>
    <property type="match status" value="1"/>
</dbReference>
<evidence type="ECO:0000256" key="1">
    <source>
        <dbReference type="ARBA" id="ARBA00022603"/>
    </source>
</evidence>
<comment type="caution">
    <text evidence="3">The sequence shown here is derived from an EMBL/GenBank/DDBJ whole genome shotgun (WGS) entry which is preliminary data.</text>
</comment>
<evidence type="ECO:0000313" key="4">
    <source>
        <dbReference type="Proteomes" id="UP000609531"/>
    </source>
</evidence>
<proteinExistence type="predicted"/>
<dbReference type="SUPFAM" id="SSF53335">
    <property type="entry name" value="S-adenosyl-L-methionine-dependent methyltransferases"/>
    <property type="match status" value="1"/>
</dbReference>
<sequence>MTPVEERIRRRIALTGPISVAEFMAACLTDPDGYYSRKEPFGDAGDFITAPEISQMFGELVGAFLLERWHADGRPTPFTLAELGPGRGTLMADILRVLKRDPAAIAASRLVLVEASDRLRAVQRARLSPLHPRLVFAERVPTDRPIYLAANEFFDALPIRQFVFRGGRWFERTVGVVDDRLAFGLSPYPAPLTGSAAEGGVREVRPAAGVVLGDIAAAIARHGAGVALVVDYGYAGNADHGETLQAVRRHSHVDVLDRPGEADLSAHVDFAALAAAARAAGAVVHGPVGQGRFLLDLGLLARAGTLGAGQSEATQEAIRAAVQRLAGDGEGEMGTLFKALAVTSQPDPLPGFGVVRQPNG</sequence>
<keyword evidence="1 3" id="KW-0489">Methyltransferase</keyword>
<dbReference type="AlphaFoldDB" id="A0A934IHM2"/>
<organism evidence="3 4">
    <name type="scientific">Acuticoccus mangrovi</name>
    <dbReference type="NCBI Taxonomy" id="2796142"/>
    <lineage>
        <taxon>Bacteria</taxon>
        <taxon>Pseudomonadati</taxon>
        <taxon>Pseudomonadota</taxon>
        <taxon>Alphaproteobacteria</taxon>
        <taxon>Hyphomicrobiales</taxon>
        <taxon>Amorphaceae</taxon>
        <taxon>Acuticoccus</taxon>
    </lineage>
</organism>
<dbReference type="RefSeq" id="WP_198881038.1">
    <property type="nucleotide sequence ID" value="NZ_JAEKJA010000003.1"/>
</dbReference>
<dbReference type="EMBL" id="JAEKJA010000003">
    <property type="protein sequence ID" value="MBJ3775156.1"/>
    <property type="molecule type" value="Genomic_DNA"/>
</dbReference>